<accession>A0A8B8KXT2</accession>
<keyword evidence="1" id="KW-0812">Transmembrane</keyword>
<evidence type="ECO:0000259" key="2">
    <source>
        <dbReference type="Pfam" id="PF12937"/>
    </source>
</evidence>
<dbReference type="Pfam" id="PF12937">
    <property type="entry name" value="F-box-like"/>
    <property type="match status" value="1"/>
</dbReference>
<dbReference type="InterPro" id="IPR045283">
    <property type="entry name" value="AT3G44326-like"/>
</dbReference>
<organism evidence="3 4">
    <name type="scientific">Abrus precatorius</name>
    <name type="common">Indian licorice</name>
    <name type="synonym">Glycine abrus</name>
    <dbReference type="NCBI Taxonomy" id="3816"/>
    <lineage>
        <taxon>Eukaryota</taxon>
        <taxon>Viridiplantae</taxon>
        <taxon>Streptophyta</taxon>
        <taxon>Embryophyta</taxon>
        <taxon>Tracheophyta</taxon>
        <taxon>Spermatophyta</taxon>
        <taxon>Magnoliopsida</taxon>
        <taxon>eudicotyledons</taxon>
        <taxon>Gunneridae</taxon>
        <taxon>Pentapetalae</taxon>
        <taxon>rosids</taxon>
        <taxon>fabids</taxon>
        <taxon>Fabales</taxon>
        <taxon>Fabaceae</taxon>
        <taxon>Papilionoideae</taxon>
        <taxon>50 kb inversion clade</taxon>
        <taxon>NPAAA clade</taxon>
        <taxon>indigoferoid/millettioid clade</taxon>
        <taxon>Abreae</taxon>
        <taxon>Abrus</taxon>
    </lineage>
</organism>
<feature type="domain" description="F-box" evidence="2">
    <location>
        <begin position="28"/>
        <end position="64"/>
    </location>
</feature>
<dbReference type="InterPro" id="IPR001810">
    <property type="entry name" value="F-box_dom"/>
</dbReference>
<sequence>MAATSNSEPPHPTSTTTITTLHSDIIHTHILTRLDGATLASAASVSTLMNRLCTENSLWRNICTSTWPSLVDPTATHVISTFPGAYRSIFSDAFPSLHYFSPRPHRPSPPPSELISAIDIYYKGKPVFSRVRCTETQKNWFLLSPLWVDALEPEEVVPTPVKFTRKDEELLKQLEDNLSLSWIVMDPREKRAVNVSSRRAVSVQRHWLTREVEVVYAAVMAGERERATEMVQCVVKVTCCGKVGGELHVKEVNLMMEDTEGRHVSGKEALGILQSAMEFGERKSFDGVEAKERYEKFSCMMKERRVIKHRRQKARDLLAMLLAFIAFLLFCFLAGL</sequence>
<dbReference type="Proteomes" id="UP000694853">
    <property type="component" value="Unplaced"/>
</dbReference>
<evidence type="ECO:0000256" key="1">
    <source>
        <dbReference type="SAM" id="Phobius"/>
    </source>
</evidence>
<name>A0A8B8KXT2_ABRPR</name>
<keyword evidence="1" id="KW-0472">Membrane</keyword>
<dbReference type="KEGG" id="aprc:113860221"/>
<dbReference type="Gene3D" id="1.20.1280.50">
    <property type="match status" value="1"/>
</dbReference>
<dbReference type="RefSeq" id="XP_027348717.1">
    <property type="nucleotide sequence ID" value="XM_027492916.1"/>
</dbReference>
<proteinExistence type="predicted"/>
<protein>
    <submittedName>
        <fullName evidence="4">F-box protein At2g27310-like</fullName>
    </submittedName>
</protein>
<dbReference type="OrthoDB" id="671172at2759"/>
<reference evidence="4" key="2">
    <citation type="submission" date="2025-08" db="UniProtKB">
        <authorList>
            <consortium name="RefSeq"/>
        </authorList>
    </citation>
    <scope>IDENTIFICATION</scope>
    <source>
        <tissue evidence="4">Young leaves</tissue>
    </source>
</reference>
<dbReference type="SUPFAM" id="SSF81383">
    <property type="entry name" value="F-box domain"/>
    <property type="match status" value="1"/>
</dbReference>
<dbReference type="PANTHER" id="PTHR33736">
    <property type="entry name" value="F-BOX PROTEIN-RELATED"/>
    <property type="match status" value="1"/>
</dbReference>
<dbReference type="InterPro" id="IPR036047">
    <property type="entry name" value="F-box-like_dom_sf"/>
</dbReference>
<keyword evidence="1" id="KW-1133">Transmembrane helix</keyword>
<dbReference type="PANTHER" id="PTHR33736:SF18">
    <property type="entry name" value="F-BOX DOMAIN-CONTAINING PROTEIN"/>
    <property type="match status" value="1"/>
</dbReference>
<gene>
    <name evidence="4" type="primary">LOC113860221</name>
</gene>
<dbReference type="AlphaFoldDB" id="A0A8B8KXT2"/>
<feature type="transmembrane region" description="Helical" evidence="1">
    <location>
        <begin position="317"/>
        <end position="335"/>
    </location>
</feature>
<reference evidence="3" key="1">
    <citation type="journal article" date="2019" name="Toxins">
        <title>Detection of Abrin-Like and Prepropulchellin-Like Toxin Genes and Transcripts Using Whole Genome Sequencing and Full-Length Transcript Sequencing of Abrus precatorius.</title>
        <authorList>
            <person name="Hovde B.T."/>
            <person name="Daligault H.E."/>
            <person name="Hanschen E.R."/>
            <person name="Kunde Y.A."/>
            <person name="Johnson M.B."/>
            <person name="Starkenburg S.R."/>
            <person name="Johnson S.L."/>
        </authorList>
    </citation>
    <scope>NUCLEOTIDE SEQUENCE [LARGE SCALE GENOMIC DNA]</scope>
</reference>
<dbReference type="GeneID" id="113860221"/>
<evidence type="ECO:0000313" key="4">
    <source>
        <dbReference type="RefSeq" id="XP_027348717.1"/>
    </source>
</evidence>
<keyword evidence="3" id="KW-1185">Reference proteome</keyword>
<evidence type="ECO:0000313" key="3">
    <source>
        <dbReference type="Proteomes" id="UP000694853"/>
    </source>
</evidence>